<keyword evidence="4" id="KW-0238">DNA-binding</keyword>
<comment type="caution">
    <text evidence="4">The sequence shown here is derived from an EMBL/GenBank/DDBJ whole genome shotgun (WGS) entry which is preliminary data.</text>
</comment>
<dbReference type="EMBL" id="JAMZEK010000003">
    <property type="protein sequence ID" value="MCP1375155.1"/>
    <property type="molecule type" value="Genomic_DNA"/>
</dbReference>
<feature type="domain" description="KfrA N-terminal DNA-binding" evidence="3">
    <location>
        <begin position="8"/>
        <end position="121"/>
    </location>
</feature>
<sequence length="293" mass="32835">MASGVPEHEVWAAADAVLARGERPTVERVRTELGRGSPARVGQLLEQWWEQLAQRLKGHALLPELPGEVAQAFTEAWRLALAHADTTAQAALAEEHNRLFAEQTTLTQERKLWEIALAEAKADLTESANKLAQAELQGAERQGLIDRLAAEVADVRQQRDHLQAQLEHRQTELNALRAEHATVQAHIRTVEDRTHQQVDLARQEVKALSQQQERVHREHTKRVNELTAQRDALQTAVRAAEQTAAHQAGQIAALEATINQWRRTQTTGTKRVSHKTPSPATSKVRERQKKATR</sequence>
<dbReference type="RefSeq" id="WP_253567416.1">
    <property type="nucleotide sequence ID" value="NZ_JAMZEK010000003.1"/>
</dbReference>
<feature type="coiled-coil region" evidence="1">
    <location>
        <begin position="117"/>
        <end position="243"/>
    </location>
</feature>
<gene>
    <name evidence="4" type="ORF">NC595_13985</name>
</gene>
<evidence type="ECO:0000259" key="3">
    <source>
        <dbReference type="Pfam" id="PF11740"/>
    </source>
</evidence>
<reference evidence="4 5" key="1">
    <citation type="submission" date="2022-06" db="EMBL/GenBank/DDBJ databases">
        <title>Dyella sp. Sa strain:Sa Genome sequencing.</title>
        <authorList>
            <person name="Park S."/>
        </authorList>
    </citation>
    <scope>NUCLEOTIDE SEQUENCE [LARGE SCALE GENOMIC DNA]</scope>
    <source>
        <strain evidence="4 5">Sa</strain>
    </source>
</reference>
<keyword evidence="5" id="KW-1185">Reference proteome</keyword>
<accession>A0ABT1FDH6</accession>
<evidence type="ECO:0000313" key="4">
    <source>
        <dbReference type="EMBL" id="MCP1375155.1"/>
    </source>
</evidence>
<proteinExistence type="predicted"/>
<organism evidence="4 5">
    <name type="scientific">Dyella lutea</name>
    <dbReference type="NCBI Taxonomy" id="2950441"/>
    <lineage>
        <taxon>Bacteria</taxon>
        <taxon>Pseudomonadati</taxon>
        <taxon>Pseudomonadota</taxon>
        <taxon>Gammaproteobacteria</taxon>
        <taxon>Lysobacterales</taxon>
        <taxon>Rhodanobacteraceae</taxon>
        <taxon>Dyella</taxon>
    </lineage>
</organism>
<dbReference type="Pfam" id="PF11740">
    <property type="entry name" value="KfrA_N"/>
    <property type="match status" value="1"/>
</dbReference>
<evidence type="ECO:0000256" key="1">
    <source>
        <dbReference type="SAM" id="Coils"/>
    </source>
</evidence>
<protein>
    <submittedName>
        <fullName evidence="4">DNA-binding protein</fullName>
    </submittedName>
</protein>
<evidence type="ECO:0000313" key="5">
    <source>
        <dbReference type="Proteomes" id="UP001204615"/>
    </source>
</evidence>
<evidence type="ECO:0000256" key="2">
    <source>
        <dbReference type="SAM" id="MobiDB-lite"/>
    </source>
</evidence>
<feature type="compositionally biased region" description="Polar residues" evidence="2">
    <location>
        <begin position="264"/>
        <end position="281"/>
    </location>
</feature>
<keyword evidence="1" id="KW-0175">Coiled coil</keyword>
<dbReference type="GO" id="GO:0003677">
    <property type="term" value="F:DNA binding"/>
    <property type="evidence" value="ECO:0007669"/>
    <property type="project" value="UniProtKB-KW"/>
</dbReference>
<dbReference type="InterPro" id="IPR021104">
    <property type="entry name" value="KfrA_DNA-bd_N"/>
</dbReference>
<name>A0ABT1FDH6_9GAMM</name>
<feature type="region of interest" description="Disordered" evidence="2">
    <location>
        <begin position="264"/>
        <end position="293"/>
    </location>
</feature>
<dbReference type="Proteomes" id="UP001204615">
    <property type="component" value="Unassembled WGS sequence"/>
</dbReference>